<dbReference type="PANTHER" id="PTHR12697:SF5">
    <property type="entry name" value="DEOXYHYPUSINE HYDROXYLASE"/>
    <property type="match status" value="1"/>
</dbReference>
<proteinExistence type="predicted"/>
<reference evidence="1 2" key="1">
    <citation type="submission" date="2019-08" db="EMBL/GenBank/DDBJ databases">
        <title>In-depth cultivation of the pig gut microbiome towards novel bacterial diversity and tailored functional studies.</title>
        <authorList>
            <person name="Wylensek D."/>
            <person name="Hitch T.C.A."/>
            <person name="Clavel T."/>
        </authorList>
    </citation>
    <scope>NUCLEOTIDE SEQUENCE [LARGE SCALE GENOMIC DNA]</scope>
    <source>
        <strain evidence="1 2">WCA3-601-WT-6H</strain>
    </source>
</reference>
<accession>A0A6L5YED0</accession>
<dbReference type="Gene3D" id="1.25.10.10">
    <property type="entry name" value="Leucine-rich Repeat Variant"/>
    <property type="match status" value="1"/>
</dbReference>
<dbReference type="PANTHER" id="PTHR12697">
    <property type="entry name" value="PBS LYASE HEAT-LIKE PROTEIN"/>
    <property type="match status" value="1"/>
</dbReference>
<evidence type="ECO:0000313" key="1">
    <source>
        <dbReference type="EMBL" id="MST56666.1"/>
    </source>
</evidence>
<dbReference type="SUPFAM" id="SSF48371">
    <property type="entry name" value="ARM repeat"/>
    <property type="match status" value="1"/>
</dbReference>
<dbReference type="RefSeq" id="WP_154494778.1">
    <property type="nucleotide sequence ID" value="NZ_VUMU01000001.1"/>
</dbReference>
<comment type="caution">
    <text evidence="1">The sequence shown here is derived from an EMBL/GenBank/DDBJ whole genome shotgun (WGS) entry which is preliminary data.</text>
</comment>
<dbReference type="EMBL" id="VUMU01000001">
    <property type="protein sequence ID" value="MST56666.1"/>
    <property type="molecule type" value="Genomic_DNA"/>
</dbReference>
<dbReference type="Pfam" id="PF13646">
    <property type="entry name" value="HEAT_2"/>
    <property type="match status" value="1"/>
</dbReference>
<dbReference type="AlphaFoldDB" id="A0A6L5YED0"/>
<keyword evidence="2" id="KW-1185">Reference proteome</keyword>
<sequence>MEQHDLSKIQKFQEKGKSDKIIKYLSSSDDTVVVAALEALSRIKDEDSVNSIAHMIDNPDTKIRIEAAKALGSIGTEYAKTYLLHRLNAEQDETVKAAIKEALHALAEHH</sequence>
<name>A0A6L5YED0_9FIRM</name>
<protein>
    <submittedName>
        <fullName evidence="1">HEAT repeat domain-containing protein</fullName>
    </submittedName>
</protein>
<gene>
    <name evidence="1" type="ORF">FYJ59_00105</name>
</gene>
<dbReference type="GO" id="GO:0016491">
    <property type="term" value="F:oxidoreductase activity"/>
    <property type="evidence" value="ECO:0007669"/>
    <property type="project" value="TreeGrafter"/>
</dbReference>
<dbReference type="Proteomes" id="UP000476055">
    <property type="component" value="Unassembled WGS sequence"/>
</dbReference>
<dbReference type="InterPro" id="IPR016024">
    <property type="entry name" value="ARM-type_fold"/>
</dbReference>
<organism evidence="1 2">
    <name type="scientific">Waltera intestinalis</name>
    <dbReference type="NCBI Taxonomy" id="2606635"/>
    <lineage>
        <taxon>Bacteria</taxon>
        <taxon>Bacillati</taxon>
        <taxon>Bacillota</taxon>
        <taxon>Clostridia</taxon>
        <taxon>Lachnospirales</taxon>
        <taxon>Lachnospiraceae</taxon>
        <taxon>Waltera</taxon>
    </lineage>
</organism>
<evidence type="ECO:0000313" key="2">
    <source>
        <dbReference type="Proteomes" id="UP000476055"/>
    </source>
</evidence>
<dbReference type="InterPro" id="IPR011989">
    <property type="entry name" value="ARM-like"/>
</dbReference>